<organism evidence="4 5">
    <name type="scientific">Maribellus comscasis</name>
    <dbReference type="NCBI Taxonomy" id="2681766"/>
    <lineage>
        <taxon>Bacteria</taxon>
        <taxon>Pseudomonadati</taxon>
        <taxon>Bacteroidota</taxon>
        <taxon>Bacteroidia</taxon>
        <taxon>Marinilabiliales</taxon>
        <taxon>Prolixibacteraceae</taxon>
        <taxon>Maribellus</taxon>
    </lineage>
</organism>
<dbReference type="InterPro" id="IPR002935">
    <property type="entry name" value="SAM_O-MeTrfase"/>
</dbReference>
<dbReference type="PANTHER" id="PTHR10509:SF14">
    <property type="entry name" value="CAFFEOYL-COA O-METHYLTRANSFERASE 3-RELATED"/>
    <property type="match status" value="1"/>
</dbReference>
<dbReference type="GO" id="GO:0032259">
    <property type="term" value="P:methylation"/>
    <property type="evidence" value="ECO:0007669"/>
    <property type="project" value="UniProtKB-KW"/>
</dbReference>
<dbReference type="PANTHER" id="PTHR10509">
    <property type="entry name" value="O-METHYLTRANSFERASE-RELATED"/>
    <property type="match status" value="1"/>
</dbReference>
<evidence type="ECO:0000256" key="1">
    <source>
        <dbReference type="ARBA" id="ARBA00022603"/>
    </source>
</evidence>
<dbReference type="SUPFAM" id="SSF53335">
    <property type="entry name" value="S-adenosyl-L-methionine-dependent methyltransferases"/>
    <property type="match status" value="1"/>
</dbReference>
<dbReference type="Gene3D" id="3.40.50.150">
    <property type="entry name" value="Vaccinia Virus protein VP39"/>
    <property type="match status" value="1"/>
</dbReference>
<accession>A0A6I6JLC4</accession>
<dbReference type="Proteomes" id="UP000428260">
    <property type="component" value="Chromosome"/>
</dbReference>
<protein>
    <submittedName>
        <fullName evidence="4">Methyltransferase domain-containing protein</fullName>
    </submittedName>
</protein>
<keyword evidence="1 4" id="KW-0489">Methyltransferase</keyword>
<evidence type="ECO:0000256" key="2">
    <source>
        <dbReference type="ARBA" id="ARBA00022679"/>
    </source>
</evidence>
<keyword evidence="5" id="KW-1185">Reference proteome</keyword>
<dbReference type="GO" id="GO:0008171">
    <property type="term" value="F:O-methyltransferase activity"/>
    <property type="evidence" value="ECO:0007669"/>
    <property type="project" value="InterPro"/>
</dbReference>
<dbReference type="InterPro" id="IPR050362">
    <property type="entry name" value="Cation-dep_OMT"/>
</dbReference>
<evidence type="ECO:0000313" key="5">
    <source>
        <dbReference type="Proteomes" id="UP000428260"/>
    </source>
</evidence>
<keyword evidence="3" id="KW-0949">S-adenosyl-L-methionine</keyword>
<dbReference type="PROSITE" id="PS51682">
    <property type="entry name" value="SAM_OMT_I"/>
    <property type="match status" value="1"/>
</dbReference>
<sequence>MNRLKEIDKYILAHIEPEEEVLKELDRETHLKVLGARMISGHLQGQVLTMLSKMIQPDRILELGTFTGYSAICLAKGLSEGGKLITIEIDDELEAFAAQYFAKAGIENKVEQRIGVALEIIPTLNDSFDLVFMDADKREYVEYYQSVFNKVKPGGYIIADNTLWNGKVLEKQPAADDRQTKGIIQFNTLLKNDDRVEQVILPLRDGMTIVRKK</sequence>
<dbReference type="CDD" id="cd02440">
    <property type="entry name" value="AdoMet_MTases"/>
    <property type="match status" value="1"/>
</dbReference>
<name>A0A6I6JLC4_9BACT</name>
<dbReference type="RefSeq" id="WP_158864999.1">
    <property type="nucleotide sequence ID" value="NZ_CP046401.1"/>
</dbReference>
<dbReference type="KEGG" id="mcos:GM418_08290"/>
<dbReference type="InterPro" id="IPR029063">
    <property type="entry name" value="SAM-dependent_MTases_sf"/>
</dbReference>
<proteinExistence type="predicted"/>
<keyword evidence="2 4" id="KW-0808">Transferase</keyword>
<evidence type="ECO:0000256" key="3">
    <source>
        <dbReference type="ARBA" id="ARBA00022691"/>
    </source>
</evidence>
<evidence type="ECO:0000313" key="4">
    <source>
        <dbReference type="EMBL" id="QGY43655.1"/>
    </source>
</evidence>
<dbReference type="Pfam" id="PF01596">
    <property type="entry name" value="Methyltransf_3"/>
    <property type="match status" value="1"/>
</dbReference>
<dbReference type="GO" id="GO:0008757">
    <property type="term" value="F:S-adenosylmethionine-dependent methyltransferase activity"/>
    <property type="evidence" value="ECO:0007669"/>
    <property type="project" value="TreeGrafter"/>
</dbReference>
<dbReference type="AlphaFoldDB" id="A0A6I6JLC4"/>
<gene>
    <name evidence="4" type="ORF">GM418_08290</name>
</gene>
<dbReference type="EMBL" id="CP046401">
    <property type="protein sequence ID" value="QGY43655.1"/>
    <property type="molecule type" value="Genomic_DNA"/>
</dbReference>
<reference evidence="4 5" key="1">
    <citation type="submission" date="2019-11" db="EMBL/GenBank/DDBJ databases">
        <authorList>
            <person name="Zheng R.K."/>
            <person name="Sun C.M."/>
        </authorList>
    </citation>
    <scope>NUCLEOTIDE SEQUENCE [LARGE SCALE GENOMIC DNA]</scope>
    <source>
        <strain evidence="4 5">WC007</strain>
    </source>
</reference>